<keyword evidence="3" id="KW-1185">Reference proteome</keyword>
<dbReference type="Proteomes" id="UP000327493">
    <property type="component" value="Chromosome 13"/>
</dbReference>
<feature type="compositionally biased region" description="Low complexity" evidence="1">
    <location>
        <begin position="364"/>
        <end position="373"/>
    </location>
</feature>
<feature type="compositionally biased region" description="Acidic residues" evidence="1">
    <location>
        <begin position="531"/>
        <end position="540"/>
    </location>
</feature>
<proteinExistence type="predicted"/>
<feature type="compositionally biased region" description="Polar residues" evidence="1">
    <location>
        <begin position="543"/>
        <end position="554"/>
    </location>
</feature>
<feature type="compositionally biased region" description="Basic and acidic residues" evidence="1">
    <location>
        <begin position="747"/>
        <end position="759"/>
    </location>
</feature>
<evidence type="ECO:0000313" key="2">
    <source>
        <dbReference type="EMBL" id="KAA8586377.1"/>
    </source>
</evidence>
<feature type="compositionally biased region" description="Basic residues" evidence="1">
    <location>
        <begin position="666"/>
        <end position="676"/>
    </location>
</feature>
<feature type="compositionally biased region" description="Basic and acidic residues" evidence="1">
    <location>
        <begin position="262"/>
        <end position="272"/>
    </location>
</feature>
<protein>
    <submittedName>
        <fullName evidence="2">Uncharacterized protein</fullName>
    </submittedName>
</protein>
<reference evidence="2 3" key="1">
    <citation type="submission" date="2019-08" db="EMBL/GenBank/DDBJ databases">
        <title>A chromosome-level genome assembly, high-density linkage maps, and genome scans reveal the genomic architecture of hybrid incompatibilities underlying speciation via character displacement in darters (Percidae: Etheostominae).</title>
        <authorList>
            <person name="Moran R.L."/>
            <person name="Catchen J.M."/>
            <person name="Fuller R.C."/>
        </authorList>
    </citation>
    <scope>NUCLEOTIDE SEQUENCE [LARGE SCALE GENOMIC DNA]</scope>
    <source>
        <strain evidence="2">EspeVRDwgs_2016</strain>
        <tissue evidence="2">Muscle</tissue>
    </source>
</reference>
<feature type="compositionally biased region" description="Polar residues" evidence="1">
    <location>
        <begin position="876"/>
        <end position="886"/>
    </location>
</feature>
<dbReference type="AlphaFoldDB" id="A0A5J5CXG1"/>
<feature type="compositionally biased region" description="Basic residues" evidence="1">
    <location>
        <begin position="578"/>
        <end position="588"/>
    </location>
</feature>
<feature type="non-terminal residue" evidence="2">
    <location>
        <position position="916"/>
    </location>
</feature>
<evidence type="ECO:0000313" key="3">
    <source>
        <dbReference type="Proteomes" id="UP000327493"/>
    </source>
</evidence>
<feature type="compositionally biased region" description="Basic and acidic residues" evidence="1">
    <location>
        <begin position="104"/>
        <end position="127"/>
    </location>
</feature>
<accession>A0A5J5CXG1</accession>
<dbReference type="EMBL" id="VOFY01000013">
    <property type="protein sequence ID" value="KAA8586377.1"/>
    <property type="molecule type" value="Genomic_DNA"/>
</dbReference>
<feature type="compositionally biased region" description="Low complexity" evidence="1">
    <location>
        <begin position="564"/>
        <end position="576"/>
    </location>
</feature>
<gene>
    <name evidence="2" type="ORF">FQN60_000213</name>
</gene>
<evidence type="ECO:0000256" key="1">
    <source>
        <dbReference type="SAM" id="MobiDB-lite"/>
    </source>
</evidence>
<name>A0A5J5CXG1_9PERO</name>
<feature type="region of interest" description="Disordered" evidence="1">
    <location>
        <begin position="198"/>
        <end position="605"/>
    </location>
</feature>
<feature type="compositionally biased region" description="Basic and acidic residues" evidence="1">
    <location>
        <begin position="409"/>
        <end position="435"/>
    </location>
</feature>
<feature type="compositionally biased region" description="Basic and acidic residues" evidence="1">
    <location>
        <begin position="447"/>
        <end position="467"/>
    </location>
</feature>
<feature type="compositionally biased region" description="Basic residues" evidence="1">
    <location>
        <begin position="808"/>
        <end position="818"/>
    </location>
</feature>
<sequence>MARVPGSLTRSRTRSDAMAEVVSAESYPAVLESSPPGYVEKISRYFESSVGHSKQDKVPVCNGPAEAESDSGDSLFLTQKSVPEAVRSRRQRRHSLRSTPISPRDLEEPSRSEDSPSSSSHEESKTDKGRRRKKYTLPKYHFPFLAKCKHRSTLLPVQNASLHHYVMGGFFNCVRDLWQGYQRPHLEPSLPTVDERKHFVAPSKAKSKQTWCKPVKQQRRGEAGTETPDRGGSSSRVRGQRERNDEHRNFTLRSKTPKRRLTRENQASDKEPGNYNDAVCEPRKPQRKHSTPKTTVTEPQTDVSHVEDLFQAGQAGDRPERPSLPHSLSDLLIDPNNDSIRDEAQVKKRKKKKRGHHGSGDGGQSQSQEEPGGLHAGTSVNMDVEETPGPSGDNRAETPATQASDQVEYNERNGTENMSRDDKILSQEERDMLDSKHKRKKRKKNKSSSDVRQDVDGSFESDVRAEESVFTVSCNMKDGSKEKKKKKRKSGEDVEHFQSGAVAEPLNDDAEKPKRRKKKRKKEEELVIPEQCEEEEEEEEASNRTLNTPPVSTDQLEESGNCLESAAASQETSESSSVKRKKQKKKRQSSSNAAARDEEEGVDVSLCMDDSVTSAKGSGTSLEKKKTIFEGFDVSYTPEENPKTVTNTQKPKEGLGDQNAEMVTKEKKKKKKKMSRKISEDTVAQSDDCVSVQEKDRKRASAFLVADAEENDARAHGEHNAEKPLVSAGDLEQLHDGVTKKKRKRKMSEEHNVDCEDPNRTCQGALLELIDTGLKRRKKPRMGNESRSVTPAERLESTADVDEGAVVSKKKKKKKKKKREDEPCHLIQEGPPTATEDAEPVRSTLRTCPSVSPKKKGKHGRGAEETPDLVGRASASPETLGNQALNDRTDEKKKKKKKMKSTDSVVLEGRSLTKSA</sequence>
<feature type="compositionally biased region" description="Basic residues" evidence="1">
    <location>
        <begin position="436"/>
        <end position="446"/>
    </location>
</feature>
<feature type="compositionally biased region" description="Polar residues" evidence="1">
    <location>
        <begin position="292"/>
        <end position="303"/>
    </location>
</feature>
<comment type="caution">
    <text evidence="2">The sequence shown here is derived from an EMBL/GenBank/DDBJ whole genome shotgun (WGS) entry which is preliminary data.</text>
</comment>
<feature type="compositionally biased region" description="Basic and acidic residues" evidence="1">
    <location>
        <begin position="239"/>
        <end position="249"/>
    </location>
</feature>
<feature type="compositionally biased region" description="Basic residues" evidence="1">
    <location>
        <begin position="347"/>
        <end position="357"/>
    </location>
</feature>
<feature type="region of interest" description="Disordered" evidence="1">
    <location>
        <begin position="710"/>
        <end position="916"/>
    </location>
</feature>
<feature type="compositionally biased region" description="Basic and acidic residues" evidence="1">
    <location>
        <begin position="711"/>
        <end position="722"/>
    </location>
</feature>
<organism evidence="2 3">
    <name type="scientific">Etheostoma spectabile</name>
    <name type="common">orangethroat darter</name>
    <dbReference type="NCBI Taxonomy" id="54343"/>
    <lineage>
        <taxon>Eukaryota</taxon>
        <taxon>Metazoa</taxon>
        <taxon>Chordata</taxon>
        <taxon>Craniata</taxon>
        <taxon>Vertebrata</taxon>
        <taxon>Euteleostomi</taxon>
        <taxon>Actinopterygii</taxon>
        <taxon>Neopterygii</taxon>
        <taxon>Teleostei</taxon>
        <taxon>Neoteleostei</taxon>
        <taxon>Acanthomorphata</taxon>
        <taxon>Eupercaria</taxon>
        <taxon>Perciformes</taxon>
        <taxon>Percoidei</taxon>
        <taxon>Percidae</taxon>
        <taxon>Etheostomatinae</taxon>
        <taxon>Etheostoma</taxon>
    </lineage>
</organism>
<feature type="region of interest" description="Disordered" evidence="1">
    <location>
        <begin position="636"/>
        <end position="694"/>
    </location>
</feature>
<feature type="compositionally biased region" description="Basic and acidic residues" evidence="1">
    <location>
        <begin position="219"/>
        <end position="229"/>
    </location>
</feature>
<feature type="region of interest" description="Disordered" evidence="1">
    <location>
        <begin position="48"/>
        <end position="133"/>
    </location>
</feature>